<dbReference type="InterPro" id="IPR044855">
    <property type="entry name" value="CoA-Trfase_III_dom3_sf"/>
</dbReference>
<evidence type="ECO:0000313" key="3">
    <source>
        <dbReference type="Proteomes" id="UP000184052"/>
    </source>
</evidence>
<dbReference type="Pfam" id="PF02515">
    <property type="entry name" value="CoA_transf_3"/>
    <property type="match status" value="1"/>
</dbReference>
<dbReference type="GO" id="GO:0008410">
    <property type="term" value="F:CoA-transferase activity"/>
    <property type="evidence" value="ECO:0007669"/>
    <property type="project" value="TreeGrafter"/>
</dbReference>
<protein>
    <submittedName>
        <fullName evidence="2">CoA:oxalate CoA-transferase</fullName>
    </submittedName>
</protein>
<dbReference type="EMBL" id="FQZL01000004">
    <property type="protein sequence ID" value="SHI37713.1"/>
    <property type="molecule type" value="Genomic_DNA"/>
</dbReference>
<dbReference type="AlphaFoldDB" id="A0A1M6ANE3"/>
<keyword evidence="3" id="KW-1185">Reference proteome</keyword>
<dbReference type="Gene3D" id="3.30.1540.10">
    <property type="entry name" value="formyl-coa transferase, domain 3"/>
    <property type="match status" value="1"/>
</dbReference>
<proteinExistence type="predicted"/>
<dbReference type="Gene3D" id="3.40.50.10540">
    <property type="entry name" value="Crotonobetainyl-coa:carnitine coa-transferase, domain 1"/>
    <property type="match status" value="1"/>
</dbReference>
<keyword evidence="1 2" id="KW-0808">Transferase</keyword>
<accession>A0A1M6ANE3</accession>
<dbReference type="InterPro" id="IPR023606">
    <property type="entry name" value="CoA-Trfase_III_dom_1_sf"/>
</dbReference>
<organism evidence="2 3">
    <name type="scientific">Dethiosulfatibacter aminovorans DSM 17477</name>
    <dbReference type="NCBI Taxonomy" id="1121476"/>
    <lineage>
        <taxon>Bacteria</taxon>
        <taxon>Bacillati</taxon>
        <taxon>Bacillota</taxon>
        <taxon>Tissierellia</taxon>
        <taxon>Dethiosulfatibacter</taxon>
    </lineage>
</organism>
<dbReference type="PANTHER" id="PTHR48207:SF3">
    <property type="entry name" value="SUCCINATE--HYDROXYMETHYLGLUTARATE COA-TRANSFERASE"/>
    <property type="match status" value="1"/>
</dbReference>
<sequence>MGIFDGVKVIDFTHAYAGPFATLNLADFGADVIKIERRDTGDVSRGWGPFKNDYSGYYSSFNRGKRSITLDFRSEEGQKVIFDLVKDADIVCSNFKAGTLDKYGIGYDKMKEIKPDIIYAAISGFGETGVLSSFAAYDNVVQAISGLMDVTGFQSGDPTKIGPAIGDSFTGLLLFMGIATAYYHKLKTGKGQKIDVTMLGSLLMMLDNPIMASSVKEEKVTRIGNMNPHYSPCDIFKVKDGYVTIAVKNQKMWDSFCSIVSDNEILSDKRFETNEERLKNSMVLKEIIDNLLQDKTKEEIEEKLTGAGIPCAPVMNIKEAFDNEQLIERDMIVELADPGTGSIKVVGNPIKLSRDLPVISKPSPLLGHHTDEILKEIGYEKGKISELKEQNII</sequence>
<dbReference type="InterPro" id="IPR003673">
    <property type="entry name" value="CoA-Trfase_fam_III"/>
</dbReference>
<dbReference type="InterPro" id="IPR050483">
    <property type="entry name" value="CoA-transferase_III_domain"/>
</dbReference>
<gene>
    <name evidence="2" type="ORF">SAMN02745751_00177</name>
</gene>
<dbReference type="PANTHER" id="PTHR48207">
    <property type="entry name" value="SUCCINATE--HYDROXYMETHYLGLUTARATE COA-TRANSFERASE"/>
    <property type="match status" value="1"/>
</dbReference>
<name>A0A1M6ANE3_9FIRM</name>
<dbReference type="OrthoDB" id="9797653at2"/>
<dbReference type="STRING" id="1121476.SAMN02745751_00177"/>
<reference evidence="2 3" key="1">
    <citation type="submission" date="2016-11" db="EMBL/GenBank/DDBJ databases">
        <authorList>
            <person name="Jaros S."/>
            <person name="Januszkiewicz K."/>
            <person name="Wedrychowicz H."/>
        </authorList>
    </citation>
    <scope>NUCLEOTIDE SEQUENCE [LARGE SCALE GENOMIC DNA]</scope>
    <source>
        <strain evidence="2 3">DSM 17477</strain>
    </source>
</reference>
<dbReference type="RefSeq" id="WP_073045679.1">
    <property type="nucleotide sequence ID" value="NZ_FQZL01000004.1"/>
</dbReference>
<dbReference type="Proteomes" id="UP000184052">
    <property type="component" value="Unassembled WGS sequence"/>
</dbReference>
<evidence type="ECO:0000256" key="1">
    <source>
        <dbReference type="ARBA" id="ARBA00022679"/>
    </source>
</evidence>
<evidence type="ECO:0000313" key="2">
    <source>
        <dbReference type="EMBL" id="SHI37713.1"/>
    </source>
</evidence>
<dbReference type="SUPFAM" id="SSF89796">
    <property type="entry name" value="CoA-transferase family III (CaiB/BaiF)"/>
    <property type="match status" value="1"/>
</dbReference>